<name>A0A6V7S5N5_PLAVN</name>
<protein>
    <submittedName>
        <fullName evidence="2">Parasitophorous vacuolar protein 1, putative</fullName>
    </submittedName>
</protein>
<sequence>MTIKVALAIFLSLIPAYAIKAKAGNELVDIPDEINHMNAVYYSGAENDSYMDAVNAVLQKPEENFKFSISNDVHKCYFSKFDIEINDEHSAIRKLFREENKTIIEDAIKDYKLLLMVNLDQNAKKEVDLTQLPEHFQRMGVKYFGAIRSSFFHKNSHNGKQTPMNNGVEINYDKNELDLLKNENSDLSKANNNEPNNDKLRKGVIISSQQVIIHNKNSNDELGETENEEYYKDMNKEKALEIFMKNTHLNMIGICTTLKNNETEYMGQCAAKINKHYSSIACNSHKSNFLRHDKKNKELSPRMIQEKLNSRMSEMAKFFENPEEATGMLLSALSKPGLMESINSLDIVSHLNSDQSHKDMIPEELFDFDNDVIPNQSIDDADQDTTN</sequence>
<reference evidence="2 3" key="1">
    <citation type="submission" date="2020-08" db="EMBL/GenBank/DDBJ databases">
        <authorList>
            <person name="Ramaprasad A."/>
        </authorList>
    </citation>
    <scope>NUCLEOTIDE SEQUENCE [LARGE SCALE GENOMIC DNA]</scope>
</reference>
<organism evidence="2 3">
    <name type="scientific">Plasmodium vinckei brucechwatti</name>
    <dbReference type="NCBI Taxonomy" id="119398"/>
    <lineage>
        <taxon>Eukaryota</taxon>
        <taxon>Sar</taxon>
        <taxon>Alveolata</taxon>
        <taxon>Apicomplexa</taxon>
        <taxon>Aconoidasida</taxon>
        <taxon>Haemosporida</taxon>
        <taxon>Plasmodiidae</taxon>
        <taxon>Plasmodium</taxon>
        <taxon>Plasmodium (Vinckeia)</taxon>
    </lineage>
</organism>
<keyword evidence="1" id="KW-0732">Signal</keyword>
<evidence type="ECO:0000256" key="1">
    <source>
        <dbReference type="SAM" id="SignalP"/>
    </source>
</evidence>
<proteinExistence type="predicted"/>
<feature type="signal peptide" evidence="1">
    <location>
        <begin position="1"/>
        <end position="18"/>
    </location>
</feature>
<gene>
    <name evidence="2" type="ORF">PVBDA_0902830</name>
</gene>
<feature type="chain" id="PRO_5027662974" evidence="1">
    <location>
        <begin position="19"/>
        <end position="387"/>
    </location>
</feature>
<accession>A0A6V7S5N5</accession>
<dbReference type="EMBL" id="LR865387">
    <property type="protein sequence ID" value="CAD2091832.1"/>
    <property type="molecule type" value="Genomic_DNA"/>
</dbReference>
<dbReference type="AlphaFoldDB" id="A0A6V7S5N5"/>
<dbReference type="VEuPathDB" id="PlasmoDB:PVBDA_0902830"/>
<evidence type="ECO:0000313" key="3">
    <source>
        <dbReference type="Proteomes" id="UP000515550"/>
    </source>
</evidence>
<evidence type="ECO:0000313" key="2">
    <source>
        <dbReference type="EMBL" id="CAD2091832.1"/>
    </source>
</evidence>
<dbReference type="Proteomes" id="UP000515550">
    <property type="component" value="Chromosome PVBDA_09"/>
</dbReference>